<protein>
    <submittedName>
        <fullName evidence="1">Uncharacterized protein</fullName>
    </submittedName>
</protein>
<dbReference type="AlphaFoldDB" id="A0A1T5CV49"/>
<dbReference type="RefSeq" id="WP_079638750.1">
    <property type="nucleotide sequence ID" value="NZ_FUYP01000011.1"/>
</dbReference>
<name>A0A1T5CV49_9SPHN</name>
<evidence type="ECO:0000313" key="2">
    <source>
        <dbReference type="Proteomes" id="UP000190044"/>
    </source>
</evidence>
<organism evidence="1 2">
    <name type="scientific">Sphingopyxis flava</name>
    <dbReference type="NCBI Taxonomy" id="1507287"/>
    <lineage>
        <taxon>Bacteria</taxon>
        <taxon>Pseudomonadati</taxon>
        <taxon>Pseudomonadota</taxon>
        <taxon>Alphaproteobacteria</taxon>
        <taxon>Sphingomonadales</taxon>
        <taxon>Sphingomonadaceae</taxon>
        <taxon>Sphingopyxis</taxon>
    </lineage>
</organism>
<accession>A0A1T5CV49</accession>
<dbReference type="Proteomes" id="UP000190044">
    <property type="component" value="Unassembled WGS sequence"/>
</dbReference>
<keyword evidence="2" id="KW-1185">Reference proteome</keyword>
<dbReference type="OrthoDB" id="8448635at2"/>
<reference evidence="2" key="1">
    <citation type="submission" date="2017-02" db="EMBL/GenBank/DDBJ databases">
        <authorList>
            <person name="Varghese N."/>
            <person name="Submissions S."/>
        </authorList>
    </citation>
    <scope>NUCLEOTIDE SEQUENCE [LARGE SCALE GENOMIC DNA]</scope>
    <source>
        <strain evidence="2">R11H</strain>
    </source>
</reference>
<proteinExistence type="predicted"/>
<sequence>MNTALDNVMAQAEAAAAAHQVPDVPAYQPPALQQPGGVPAKRTLQSVNDNAGILVETYLLPKTEGLKIGSDMKGLLDEVVGIIEMSDVVVISQIRANTGGNTTFVKSYDGVTTVGGQNFMAELARLQKTNEKVDGPYDTVEIPFELAEDVKDPKSSTVFEAGLEIGYTPSLTGYKEFQRFVKSLNKKDPALLEARLKVKFIHEKKTNSNNNEWGVVRFELLEELD</sequence>
<evidence type="ECO:0000313" key="1">
    <source>
        <dbReference type="EMBL" id="SKB63375.1"/>
    </source>
</evidence>
<gene>
    <name evidence="1" type="ORF">SAMN06295937_1011153</name>
</gene>
<dbReference type="EMBL" id="FUYP01000011">
    <property type="protein sequence ID" value="SKB63375.1"/>
    <property type="molecule type" value="Genomic_DNA"/>
</dbReference>